<dbReference type="InterPro" id="IPR016431">
    <property type="entry name" value="Pyrv-formate_lyase-activ_prd"/>
</dbReference>
<gene>
    <name evidence="7" type="ORF">RUMHYD_02663</name>
</gene>
<proteinExistence type="predicted"/>
<dbReference type="GO" id="GO:0003824">
    <property type="term" value="F:catalytic activity"/>
    <property type="evidence" value="ECO:0007669"/>
    <property type="project" value="InterPro"/>
</dbReference>
<dbReference type="InterPro" id="IPR007197">
    <property type="entry name" value="rSAM"/>
</dbReference>
<dbReference type="SUPFAM" id="SSF102114">
    <property type="entry name" value="Radical SAM enzymes"/>
    <property type="match status" value="1"/>
</dbReference>
<reference evidence="7 8" key="1">
    <citation type="submission" date="2009-01" db="EMBL/GenBank/DDBJ databases">
        <authorList>
            <person name="Fulton L."/>
            <person name="Clifton S."/>
            <person name="Fulton B."/>
            <person name="Xu J."/>
            <person name="Minx P."/>
            <person name="Pepin K.H."/>
            <person name="Johnson M."/>
            <person name="Bhonagiri V."/>
            <person name="Nash W.E."/>
            <person name="Mardis E.R."/>
            <person name="Wilson R.K."/>
        </authorList>
    </citation>
    <scope>NUCLEOTIDE SEQUENCE [LARGE SCALE GENOMIC DNA]</scope>
    <source>
        <strain evidence="8">DSM 10507 / JCM 14656 / S5a33</strain>
    </source>
</reference>
<accession>C0CP62</accession>
<dbReference type="SFLD" id="SFLDS00029">
    <property type="entry name" value="Radical_SAM"/>
    <property type="match status" value="1"/>
</dbReference>
<sequence length="273" mass="30619">MSGEGILVARAALHLWEEPCISGEHGSGAVFFCGCPLRCVYCQNSQISGAERGKRISKERLAEIFLELAKKGAANVNLVTPTHYTPEIIWAVERARQCGLKIPIVYNCSGYEKVETLETLKDTVDIYLTDFKYMEEEMASRYSSAPDYPQVAKKALAEMVCQAGPPVFDSDGMMTRGVIVRHLLLPGHRKNAEAVVKYVHEKFKNQVYLSLMNQYTPLPQVKRLYPELGRKVGKREYECLVDYAISLGVECAYIQEGKTAKESFIPDFDCEGV</sequence>
<evidence type="ECO:0000313" key="8">
    <source>
        <dbReference type="Proteomes" id="UP000003100"/>
    </source>
</evidence>
<dbReference type="PATRIC" id="fig|476272.21.peg.793"/>
<evidence type="ECO:0000256" key="2">
    <source>
        <dbReference type="ARBA" id="ARBA00022723"/>
    </source>
</evidence>
<feature type="binding site" evidence="5">
    <location>
        <position position="39"/>
    </location>
    <ligand>
        <name>[4Fe-4S] cluster</name>
        <dbReference type="ChEBI" id="CHEBI:49883"/>
        <note>4Fe-4S-S-AdoMet</note>
    </ligand>
</feature>
<evidence type="ECO:0000256" key="1">
    <source>
        <dbReference type="ARBA" id="ARBA00022691"/>
    </source>
</evidence>
<evidence type="ECO:0000313" key="7">
    <source>
        <dbReference type="EMBL" id="EEG48446.1"/>
    </source>
</evidence>
<dbReference type="Proteomes" id="UP000003100">
    <property type="component" value="Unassembled WGS sequence"/>
</dbReference>
<dbReference type="EMBL" id="ACBZ01000145">
    <property type="protein sequence ID" value="EEG48446.1"/>
    <property type="molecule type" value="Genomic_DNA"/>
</dbReference>
<feature type="binding site" evidence="5">
    <location>
        <position position="35"/>
    </location>
    <ligand>
        <name>[4Fe-4S] cluster</name>
        <dbReference type="ChEBI" id="CHEBI:49883"/>
        <note>4Fe-4S-S-AdoMet</note>
    </ligand>
</feature>
<name>C0CP62_BLAHS</name>
<dbReference type="eggNOG" id="COG1313">
    <property type="taxonomic scope" value="Bacteria"/>
</dbReference>
<dbReference type="InterPro" id="IPR058240">
    <property type="entry name" value="rSAM_sf"/>
</dbReference>
<dbReference type="GO" id="GO:0051536">
    <property type="term" value="F:iron-sulfur cluster binding"/>
    <property type="evidence" value="ECO:0007669"/>
    <property type="project" value="UniProtKB-KW"/>
</dbReference>
<dbReference type="InterPro" id="IPR013785">
    <property type="entry name" value="Aldolase_TIM"/>
</dbReference>
<keyword evidence="8" id="KW-1185">Reference proteome</keyword>
<evidence type="ECO:0000259" key="6">
    <source>
        <dbReference type="Pfam" id="PF04055"/>
    </source>
</evidence>
<dbReference type="CDD" id="cd01335">
    <property type="entry name" value="Radical_SAM"/>
    <property type="match status" value="1"/>
</dbReference>
<organism evidence="7 8">
    <name type="scientific">Blautia hydrogenotrophica (strain DSM 10507 / JCM 14656 / S5a33)</name>
    <name type="common">Ruminococcus hydrogenotrophicus</name>
    <dbReference type="NCBI Taxonomy" id="476272"/>
    <lineage>
        <taxon>Bacteria</taxon>
        <taxon>Bacillati</taxon>
        <taxon>Bacillota</taxon>
        <taxon>Clostridia</taxon>
        <taxon>Lachnospirales</taxon>
        <taxon>Lachnospiraceae</taxon>
        <taxon>Blautia</taxon>
    </lineage>
</organism>
<dbReference type="GO" id="GO:0046872">
    <property type="term" value="F:metal ion binding"/>
    <property type="evidence" value="ECO:0007669"/>
    <property type="project" value="UniProtKB-KW"/>
</dbReference>
<dbReference type="HOGENOM" id="CLU_062674_0_1_9"/>
<keyword evidence="3 5" id="KW-0408">Iron</keyword>
<evidence type="ECO:0000256" key="5">
    <source>
        <dbReference type="PIRSR" id="PIRSR004869-50"/>
    </source>
</evidence>
<dbReference type="PANTHER" id="PTHR43075:SF1">
    <property type="entry name" value="FORMATE LYASE ACTIVATING ENZYME, PUTATIVE (AFU_ORTHOLOGUE AFUA_2G15630)-RELATED"/>
    <property type="match status" value="1"/>
</dbReference>
<feature type="binding site" evidence="5">
    <location>
        <position position="42"/>
    </location>
    <ligand>
        <name>[4Fe-4S] cluster</name>
        <dbReference type="ChEBI" id="CHEBI:49883"/>
        <note>4Fe-4S-S-AdoMet</note>
    </ligand>
</feature>
<keyword evidence="1 5" id="KW-0949">S-adenosyl-L-methionine</keyword>
<dbReference type="Gene3D" id="3.20.20.70">
    <property type="entry name" value="Aldolase class I"/>
    <property type="match status" value="1"/>
</dbReference>
<dbReference type="InterPro" id="IPR040085">
    <property type="entry name" value="MJ0674-like"/>
</dbReference>
<comment type="cofactor">
    <cofactor evidence="5">
        <name>[4Fe-4S] cluster</name>
        <dbReference type="ChEBI" id="CHEBI:49883"/>
    </cofactor>
    <text evidence="5">Binds 1 [4Fe-4S] cluster. The cluster is coordinated with 3 cysteines and an exchangeable S-adenosyl-L-methionine.</text>
</comment>
<feature type="domain" description="Radical SAM core" evidence="6">
    <location>
        <begin position="31"/>
        <end position="151"/>
    </location>
</feature>
<protein>
    <recommendedName>
        <fullName evidence="6">Radical SAM core domain-containing protein</fullName>
    </recommendedName>
</protein>
<evidence type="ECO:0000256" key="4">
    <source>
        <dbReference type="ARBA" id="ARBA00023014"/>
    </source>
</evidence>
<dbReference type="AlphaFoldDB" id="C0CP62"/>
<dbReference type="PIRSF" id="PIRSF004869">
    <property type="entry name" value="PflX_prd"/>
    <property type="match status" value="1"/>
</dbReference>
<evidence type="ECO:0000256" key="3">
    <source>
        <dbReference type="ARBA" id="ARBA00023004"/>
    </source>
</evidence>
<comment type="caution">
    <text evidence="7">The sequence shown here is derived from an EMBL/GenBank/DDBJ whole genome shotgun (WGS) entry which is preliminary data.</text>
</comment>
<keyword evidence="2 5" id="KW-0479">Metal-binding</keyword>
<dbReference type="PANTHER" id="PTHR43075">
    <property type="entry name" value="FORMATE LYASE ACTIVATING ENZYME, PUTATIVE (AFU_ORTHOLOGUE AFUA_2G15630)-RELATED"/>
    <property type="match status" value="1"/>
</dbReference>
<reference evidence="7 8" key="2">
    <citation type="submission" date="2009-02" db="EMBL/GenBank/DDBJ databases">
        <title>Draft genome sequence of Blautia hydrogenotrophica DSM 10507 (Ruminococcus hydrogenotrophicus DSM 10507).</title>
        <authorList>
            <person name="Sudarsanam P."/>
            <person name="Ley R."/>
            <person name="Guruge J."/>
            <person name="Turnbaugh P.J."/>
            <person name="Mahowald M."/>
            <person name="Liep D."/>
            <person name="Gordon J."/>
        </authorList>
    </citation>
    <scope>NUCLEOTIDE SEQUENCE [LARGE SCALE GENOMIC DNA]</scope>
    <source>
        <strain evidence="8">DSM 10507 / JCM 14656 / S5a33</strain>
    </source>
</reference>
<dbReference type="Pfam" id="PF04055">
    <property type="entry name" value="Radical_SAM"/>
    <property type="match status" value="1"/>
</dbReference>
<keyword evidence="4 5" id="KW-0411">Iron-sulfur</keyword>